<dbReference type="EMBL" id="ASPP01008413">
    <property type="protein sequence ID" value="ETO25580.1"/>
    <property type="molecule type" value="Genomic_DNA"/>
</dbReference>
<feature type="transmembrane region" description="Helical" evidence="2">
    <location>
        <begin position="181"/>
        <end position="201"/>
    </location>
</feature>
<evidence type="ECO:0000313" key="4">
    <source>
        <dbReference type="Proteomes" id="UP000023152"/>
    </source>
</evidence>
<feature type="transmembrane region" description="Helical" evidence="2">
    <location>
        <begin position="46"/>
        <end position="65"/>
    </location>
</feature>
<dbReference type="Proteomes" id="UP000023152">
    <property type="component" value="Unassembled WGS sequence"/>
</dbReference>
<keyword evidence="4" id="KW-1185">Reference proteome</keyword>
<gene>
    <name evidence="3" type="ORF">RFI_11557</name>
</gene>
<evidence type="ECO:0000256" key="2">
    <source>
        <dbReference type="SAM" id="Phobius"/>
    </source>
</evidence>
<dbReference type="PANTHER" id="PTHR13605:SF4">
    <property type="entry name" value="ER MEMBRANE PROTEIN COMPLEX SUBUNIT 7"/>
    <property type="match status" value="1"/>
</dbReference>
<feature type="region of interest" description="Disordered" evidence="1">
    <location>
        <begin position="219"/>
        <end position="246"/>
    </location>
</feature>
<evidence type="ECO:0008006" key="5">
    <source>
        <dbReference type="Google" id="ProtNLM"/>
    </source>
</evidence>
<keyword evidence="2" id="KW-1133">Transmembrane helix</keyword>
<dbReference type="AlphaFoldDB" id="X6NGY6"/>
<evidence type="ECO:0000256" key="1">
    <source>
        <dbReference type="SAM" id="MobiDB-lite"/>
    </source>
</evidence>
<keyword evidence="2" id="KW-0472">Membrane</keyword>
<feature type="transmembrane region" description="Helical" evidence="2">
    <location>
        <begin position="151"/>
        <end position="169"/>
    </location>
</feature>
<dbReference type="InterPro" id="IPR039163">
    <property type="entry name" value="EMC7"/>
</dbReference>
<dbReference type="PANTHER" id="PTHR13605">
    <property type="entry name" value="ER MEMBRANE PROTEIN COMPLEX SUBUNIT 7"/>
    <property type="match status" value="1"/>
</dbReference>
<keyword evidence="2" id="KW-0812">Transmembrane</keyword>
<accession>X6NGY6</accession>
<proteinExistence type="predicted"/>
<organism evidence="3 4">
    <name type="scientific">Reticulomyxa filosa</name>
    <dbReference type="NCBI Taxonomy" id="46433"/>
    <lineage>
        <taxon>Eukaryota</taxon>
        <taxon>Sar</taxon>
        <taxon>Rhizaria</taxon>
        <taxon>Retaria</taxon>
        <taxon>Foraminifera</taxon>
        <taxon>Monothalamids</taxon>
        <taxon>Reticulomyxidae</taxon>
        <taxon>Reticulomyxa</taxon>
    </lineage>
</organism>
<dbReference type="GO" id="GO:0072546">
    <property type="term" value="C:EMC complex"/>
    <property type="evidence" value="ECO:0007669"/>
    <property type="project" value="TreeGrafter"/>
</dbReference>
<sequence>MLACLHIIFNPLRKQGKDFRIDGRIAGVERELFAKARVSLDGNRQIAIPTVEGKFALFVTIFFFLKCVYQNIKKNPSSDVSIGKHRLEVHLSGYVWNVFSVDMESNGKAKIFKLQNNERQPPQLIVTPIQPAIYIKPPQSYDPLQIVKSPMGFMMAMMLFMSLVMPKMLKSVQGKLCMQISFQHFNVAIFLMLLLFLCLCWPNDSKSLEQQAEMAAEQRAKKVLERSGAPANAQGTNGKTAAKPKK</sequence>
<reference evidence="3 4" key="1">
    <citation type="journal article" date="2013" name="Curr. Biol.">
        <title>The Genome of the Foraminiferan Reticulomyxa filosa.</title>
        <authorList>
            <person name="Glockner G."/>
            <person name="Hulsmann N."/>
            <person name="Schleicher M."/>
            <person name="Noegel A.A."/>
            <person name="Eichinger L."/>
            <person name="Gallinger C."/>
            <person name="Pawlowski J."/>
            <person name="Sierra R."/>
            <person name="Euteneuer U."/>
            <person name="Pillet L."/>
            <person name="Moustafa A."/>
            <person name="Platzer M."/>
            <person name="Groth M."/>
            <person name="Szafranski K."/>
            <person name="Schliwa M."/>
        </authorList>
    </citation>
    <scope>NUCLEOTIDE SEQUENCE [LARGE SCALE GENOMIC DNA]</scope>
</reference>
<comment type="caution">
    <text evidence="3">The sequence shown here is derived from an EMBL/GenBank/DDBJ whole genome shotgun (WGS) entry which is preliminary data.</text>
</comment>
<protein>
    <recommendedName>
        <fullName evidence="5">ER membrane protein complex subunit 7 beta-sandwich domain-containing protein</fullName>
    </recommendedName>
</protein>
<evidence type="ECO:0000313" key="3">
    <source>
        <dbReference type="EMBL" id="ETO25580.1"/>
    </source>
</evidence>
<name>X6NGY6_RETFI</name>